<name>A0A0L8V4Q3_9BACT</name>
<accession>A0A0L8V4Q3</accession>
<comment type="caution">
    <text evidence="3">The sequence shown here is derived from an EMBL/GenBank/DDBJ whole genome shotgun (WGS) entry which is preliminary data.</text>
</comment>
<dbReference type="OrthoDB" id="1115271at2"/>
<evidence type="ECO:0000313" key="4">
    <source>
        <dbReference type="Proteomes" id="UP000036958"/>
    </source>
</evidence>
<evidence type="ECO:0000259" key="2">
    <source>
        <dbReference type="Pfam" id="PF14848"/>
    </source>
</evidence>
<dbReference type="CDD" id="cd13833">
    <property type="entry name" value="HU_IHF_like"/>
    <property type="match status" value="1"/>
</dbReference>
<dbReference type="InterPro" id="IPR049893">
    <property type="entry name" value="Bvu_2165-like_IHF-HU-DNA_bdg"/>
</dbReference>
<dbReference type="Proteomes" id="UP000036958">
    <property type="component" value="Unassembled WGS sequence"/>
</dbReference>
<keyword evidence="4" id="KW-1185">Reference proteome</keyword>
<evidence type="ECO:0000259" key="1">
    <source>
        <dbReference type="Pfam" id="PF14734"/>
    </source>
</evidence>
<dbReference type="InterPro" id="IPR027824">
    <property type="entry name" value="DUF4469"/>
</dbReference>
<evidence type="ECO:0000313" key="3">
    <source>
        <dbReference type="EMBL" id="KOH43338.1"/>
    </source>
</evidence>
<dbReference type="Pfam" id="PF14734">
    <property type="entry name" value="DUF4469"/>
    <property type="match status" value="1"/>
</dbReference>
<dbReference type="Pfam" id="PF14848">
    <property type="entry name" value="HU-DNA_bdg"/>
    <property type="match status" value="1"/>
</dbReference>
<organism evidence="3 4">
    <name type="scientific">Sunxiuqinia dokdonensis</name>
    <dbReference type="NCBI Taxonomy" id="1409788"/>
    <lineage>
        <taxon>Bacteria</taxon>
        <taxon>Pseudomonadati</taxon>
        <taxon>Bacteroidota</taxon>
        <taxon>Bacteroidia</taxon>
        <taxon>Marinilabiliales</taxon>
        <taxon>Prolixibacteraceae</taxon>
        <taxon>Sunxiuqinia</taxon>
    </lineage>
</organism>
<feature type="domain" description="Bvu-2165-like IHF-HU-like DNA-binding" evidence="2">
    <location>
        <begin position="5"/>
        <end position="123"/>
    </location>
</feature>
<dbReference type="Gene3D" id="2.70.50.70">
    <property type="match status" value="1"/>
</dbReference>
<sequence>MIMALDYALFENHLTSDPTDYMAVTTNGTSLNQEDLVKLMLVRGSTLTETDILAVLKMEREVVCEEAAKGNNITTPLFNLGLSVKGVFNGADDSYDPTRHTVRLNLTAGSELREVASLVKLQKVKSGKVRPVIEQFVDVSLGSVNEQLSSGGLARLRGSYLKYDPADPEQGIFFIDASNIETRVTVVSLNKPGELHFLVPQLPPGEYQVEVRTIIFGHKSATAGRLDAVLSRV</sequence>
<dbReference type="CDD" id="cd12843">
    <property type="entry name" value="Bvu_2165_C_like"/>
    <property type="match status" value="1"/>
</dbReference>
<dbReference type="EMBL" id="LGIA01000191">
    <property type="protein sequence ID" value="KOH43338.1"/>
    <property type="molecule type" value="Genomic_DNA"/>
</dbReference>
<protein>
    <submittedName>
        <fullName evidence="3">Uncharacterized protein</fullName>
    </submittedName>
</protein>
<reference evidence="4" key="1">
    <citation type="submission" date="2015-07" db="EMBL/GenBank/DDBJ databases">
        <title>Genome sequencing of Sunxiuqinia dokdonensis strain SK.</title>
        <authorList>
            <person name="Ahn S."/>
            <person name="Kim B.-C."/>
        </authorList>
    </citation>
    <scope>NUCLEOTIDE SEQUENCE [LARGE SCALE GENOMIC DNA]</scope>
    <source>
        <strain evidence="4">SK</strain>
    </source>
</reference>
<gene>
    <name evidence="3" type="ORF">NC99_38430</name>
</gene>
<dbReference type="AlphaFoldDB" id="A0A0L8V4Q3"/>
<proteinExistence type="predicted"/>
<feature type="domain" description="DUF4469" evidence="1">
    <location>
        <begin position="133"/>
        <end position="215"/>
    </location>
</feature>